<dbReference type="EMBL" id="MT142337">
    <property type="protein sequence ID" value="QJA78445.1"/>
    <property type="molecule type" value="Genomic_DNA"/>
</dbReference>
<evidence type="ECO:0000313" key="2">
    <source>
        <dbReference type="EMBL" id="QJA88831.1"/>
    </source>
</evidence>
<organism evidence="2">
    <name type="scientific">viral metagenome</name>
    <dbReference type="NCBI Taxonomy" id="1070528"/>
    <lineage>
        <taxon>unclassified sequences</taxon>
        <taxon>metagenomes</taxon>
        <taxon>organismal metagenomes</taxon>
    </lineage>
</organism>
<evidence type="ECO:0000313" key="1">
    <source>
        <dbReference type="EMBL" id="QJA78445.1"/>
    </source>
</evidence>
<gene>
    <name evidence="1" type="ORF">MM415A01070_0012</name>
    <name evidence="2" type="ORF">MM415B02680_0010</name>
</gene>
<dbReference type="AlphaFoldDB" id="A0A6M3L5P6"/>
<dbReference type="EMBL" id="MT142806">
    <property type="protein sequence ID" value="QJA88831.1"/>
    <property type="molecule type" value="Genomic_DNA"/>
</dbReference>
<reference evidence="2" key="1">
    <citation type="submission" date="2020-03" db="EMBL/GenBank/DDBJ databases">
        <title>The deep terrestrial virosphere.</title>
        <authorList>
            <person name="Holmfeldt K."/>
            <person name="Nilsson E."/>
            <person name="Simone D."/>
            <person name="Lopez-Fernandez M."/>
            <person name="Wu X."/>
            <person name="de Brujin I."/>
            <person name="Lundin D."/>
            <person name="Andersson A."/>
            <person name="Bertilsson S."/>
            <person name="Dopson M."/>
        </authorList>
    </citation>
    <scope>NUCLEOTIDE SEQUENCE</scope>
    <source>
        <strain evidence="1">MM415A01070</strain>
        <strain evidence="2">MM415B02680</strain>
    </source>
</reference>
<sequence length="58" mass="6770">MTGLNDFEYEEYDDLYCYRPVRVQQFVTGSGVYLVIADKETGEVVRDDRPWQMKEGAS</sequence>
<proteinExistence type="predicted"/>
<name>A0A6M3L5P6_9ZZZZ</name>
<protein>
    <submittedName>
        <fullName evidence="2">Uncharacterized protein</fullName>
    </submittedName>
</protein>
<accession>A0A6M3L5P6</accession>